<feature type="domain" description="HTH marR-type" evidence="4">
    <location>
        <begin position="4"/>
        <end position="141"/>
    </location>
</feature>
<dbReference type="Gene3D" id="1.10.10.10">
    <property type="entry name" value="Winged helix-like DNA-binding domain superfamily/Winged helix DNA-binding domain"/>
    <property type="match status" value="1"/>
</dbReference>
<keyword evidence="2" id="KW-0238">DNA-binding</keyword>
<evidence type="ECO:0000256" key="3">
    <source>
        <dbReference type="ARBA" id="ARBA00023163"/>
    </source>
</evidence>
<evidence type="ECO:0000256" key="2">
    <source>
        <dbReference type="ARBA" id="ARBA00023125"/>
    </source>
</evidence>
<dbReference type="PROSITE" id="PS50995">
    <property type="entry name" value="HTH_MARR_2"/>
    <property type="match status" value="1"/>
</dbReference>
<evidence type="ECO:0000259" key="4">
    <source>
        <dbReference type="PROSITE" id="PS50995"/>
    </source>
</evidence>
<dbReference type="PRINTS" id="PR00598">
    <property type="entry name" value="HTHMARR"/>
</dbReference>
<reference evidence="5 6" key="1">
    <citation type="submission" date="2022-06" db="EMBL/GenBank/DDBJ databases">
        <title>Isolation of gut microbiota from human fecal samples.</title>
        <authorList>
            <person name="Pamer E.G."/>
            <person name="Barat B."/>
            <person name="Waligurski E."/>
            <person name="Medina S."/>
            <person name="Paddock L."/>
            <person name="Mostad J."/>
        </authorList>
    </citation>
    <scope>NUCLEOTIDE SEQUENCE [LARGE SCALE GENOMIC DNA]</scope>
    <source>
        <strain evidence="5 6">DFI.9.73</strain>
    </source>
</reference>
<dbReference type="Pfam" id="PF12802">
    <property type="entry name" value="MarR_2"/>
    <property type="match status" value="1"/>
</dbReference>
<dbReference type="InterPro" id="IPR036388">
    <property type="entry name" value="WH-like_DNA-bd_sf"/>
</dbReference>
<dbReference type="Proteomes" id="UP001524473">
    <property type="component" value="Unassembled WGS sequence"/>
</dbReference>
<organism evidence="5 6">
    <name type="scientific">Neglectibacter timonensis</name>
    <dbReference type="NCBI Taxonomy" id="1776382"/>
    <lineage>
        <taxon>Bacteria</taxon>
        <taxon>Bacillati</taxon>
        <taxon>Bacillota</taxon>
        <taxon>Clostridia</taxon>
        <taxon>Eubacteriales</taxon>
        <taxon>Oscillospiraceae</taxon>
        <taxon>Neglectibacter</taxon>
    </lineage>
</organism>
<dbReference type="SMART" id="SM00347">
    <property type="entry name" value="HTH_MARR"/>
    <property type="match status" value="1"/>
</dbReference>
<evidence type="ECO:0000313" key="6">
    <source>
        <dbReference type="Proteomes" id="UP001524473"/>
    </source>
</evidence>
<dbReference type="EMBL" id="JANFZH010000003">
    <property type="protein sequence ID" value="MCQ4838752.1"/>
    <property type="molecule type" value="Genomic_DNA"/>
</dbReference>
<proteinExistence type="predicted"/>
<dbReference type="PANTHER" id="PTHR42756">
    <property type="entry name" value="TRANSCRIPTIONAL REGULATOR, MARR"/>
    <property type="match status" value="1"/>
</dbReference>
<evidence type="ECO:0000256" key="1">
    <source>
        <dbReference type="ARBA" id="ARBA00023015"/>
    </source>
</evidence>
<keyword evidence="1" id="KW-0805">Transcription regulation</keyword>
<gene>
    <name evidence="5" type="ORF">NE695_02350</name>
</gene>
<keyword evidence="6" id="KW-1185">Reference proteome</keyword>
<dbReference type="InterPro" id="IPR036390">
    <property type="entry name" value="WH_DNA-bd_sf"/>
</dbReference>
<dbReference type="RefSeq" id="WP_066868105.1">
    <property type="nucleotide sequence ID" value="NZ_CABKVV010000014.1"/>
</dbReference>
<dbReference type="GeneID" id="90533921"/>
<evidence type="ECO:0000313" key="5">
    <source>
        <dbReference type="EMBL" id="MCQ4838752.1"/>
    </source>
</evidence>
<dbReference type="PANTHER" id="PTHR42756:SF1">
    <property type="entry name" value="TRANSCRIPTIONAL REPRESSOR OF EMRAB OPERON"/>
    <property type="match status" value="1"/>
</dbReference>
<keyword evidence="3" id="KW-0804">Transcription</keyword>
<dbReference type="InterPro" id="IPR000835">
    <property type="entry name" value="HTH_MarR-typ"/>
</dbReference>
<dbReference type="SUPFAM" id="SSF46785">
    <property type="entry name" value="Winged helix' DNA-binding domain"/>
    <property type="match status" value="1"/>
</dbReference>
<name>A0ABT1RVQ2_9FIRM</name>
<protein>
    <submittedName>
        <fullName evidence="5">MarR family transcriptional regulator</fullName>
    </submittedName>
</protein>
<sequence>MEHRDEIGFQVRTLSNLIKRLVDQTAFQGRERPATGMHGWVIGYLYENRNRDVFQRDLQEQFSIRRSTVTGILQLMEKNGLITRQSVDEDARLKKIVLTPKAIEQHEQIHRSIRKVEEQLSEGLTPEEKQTFLELCDKIRRNIE</sequence>
<accession>A0ABT1RVQ2</accession>
<comment type="caution">
    <text evidence="5">The sequence shown here is derived from an EMBL/GenBank/DDBJ whole genome shotgun (WGS) entry which is preliminary data.</text>
</comment>